<organism evidence="1 2">
    <name type="scientific">Araneus ventricosus</name>
    <name type="common">Orbweaver spider</name>
    <name type="synonym">Epeira ventricosa</name>
    <dbReference type="NCBI Taxonomy" id="182803"/>
    <lineage>
        <taxon>Eukaryota</taxon>
        <taxon>Metazoa</taxon>
        <taxon>Ecdysozoa</taxon>
        <taxon>Arthropoda</taxon>
        <taxon>Chelicerata</taxon>
        <taxon>Arachnida</taxon>
        <taxon>Araneae</taxon>
        <taxon>Araneomorphae</taxon>
        <taxon>Entelegynae</taxon>
        <taxon>Araneoidea</taxon>
        <taxon>Araneidae</taxon>
        <taxon>Araneus</taxon>
    </lineage>
</organism>
<accession>A0A4Y2BUH2</accession>
<sequence>MATTNEIVPEENLRENSMHHKLQVYKTQLQLSMLLRFTVNLHSEKLDLADIPHHLHKRNEVRKDAACLLDAFSYNESGILLGRVCSGFESGGSDLGTNNHSAVLRYTWCAGIGNQLAGTRGYHQLGYIEKLDQELSLRFFSQVACITVASVSSAAYVSSFVIPGSMRSQELNPNGI</sequence>
<evidence type="ECO:0000313" key="1">
    <source>
        <dbReference type="EMBL" id="GBL94764.1"/>
    </source>
</evidence>
<dbReference type="AlphaFoldDB" id="A0A4Y2BUH2"/>
<dbReference type="Proteomes" id="UP000499080">
    <property type="component" value="Unassembled WGS sequence"/>
</dbReference>
<proteinExistence type="predicted"/>
<protein>
    <submittedName>
        <fullName evidence="1">Uncharacterized protein</fullName>
    </submittedName>
</protein>
<reference evidence="1 2" key="1">
    <citation type="journal article" date="2019" name="Sci. Rep.">
        <title>Orb-weaving spider Araneus ventricosus genome elucidates the spidroin gene catalogue.</title>
        <authorList>
            <person name="Kono N."/>
            <person name="Nakamura H."/>
            <person name="Ohtoshi R."/>
            <person name="Moran D.A.P."/>
            <person name="Shinohara A."/>
            <person name="Yoshida Y."/>
            <person name="Fujiwara M."/>
            <person name="Mori M."/>
            <person name="Tomita M."/>
            <person name="Arakawa K."/>
        </authorList>
    </citation>
    <scope>NUCLEOTIDE SEQUENCE [LARGE SCALE GENOMIC DNA]</scope>
</reference>
<gene>
    <name evidence="1" type="ORF">AVEN_244747_1</name>
</gene>
<keyword evidence="2" id="KW-1185">Reference proteome</keyword>
<comment type="caution">
    <text evidence="1">The sequence shown here is derived from an EMBL/GenBank/DDBJ whole genome shotgun (WGS) entry which is preliminary data.</text>
</comment>
<dbReference type="EMBL" id="BGPR01000105">
    <property type="protein sequence ID" value="GBL94764.1"/>
    <property type="molecule type" value="Genomic_DNA"/>
</dbReference>
<evidence type="ECO:0000313" key="2">
    <source>
        <dbReference type="Proteomes" id="UP000499080"/>
    </source>
</evidence>
<name>A0A4Y2BUH2_ARAVE</name>